<accession>A0A5B7D0S1</accession>
<proteinExistence type="predicted"/>
<gene>
    <name evidence="1" type="ORF">E2C01_008430</name>
</gene>
<protein>
    <submittedName>
        <fullName evidence="1">Uncharacterized protein</fullName>
    </submittedName>
</protein>
<sequence length="153" mass="17094">MHLTLTLGLQEVGNNRNTRQHAPTTHRHQYCIQYPVSHHPALPHLILSSPNPHLLQQLQSKSSLAGNDMVSGCVLLHMSLHEQYSNKKRNIQHLTTYLAVGDGSQNTREAPYSWMASHFTFGAPFGTTTVHGKPTHPATQDNAIYHDGVNIYN</sequence>
<dbReference type="AlphaFoldDB" id="A0A5B7D0S1"/>
<evidence type="ECO:0000313" key="2">
    <source>
        <dbReference type="Proteomes" id="UP000324222"/>
    </source>
</evidence>
<organism evidence="1 2">
    <name type="scientific">Portunus trituberculatus</name>
    <name type="common">Swimming crab</name>
    <name type="synonym">Neptunus trituberculatus</name>
    <dbReference type="NCBI Taxonomy" id="210409"/>
    <lineage>
        <taxon>Eukaryota</taxon>
        <taxon>Metazoa</taxon>
        <taxon>Ecdysozoa</taxon>
        <taxon>Arthropoda</taxon>
        <taxon>Crustacea</taxon>
        <taxon>Multicrustacea</taxon>
        <taxon>Malacostraca</taxon>
        <taxon>Eumalacostraca</taxon>
        <taxon>Eucarida</taxon>
        <taxon>Decapoda</taxon>
        <taxon>Pleocyemata</taxon>
        <taxon>Brachyura</taxon>
        <taxon>Eubrachyura</taxon>
        <taxon>Portunoidea</taxon>
        <taxon>Portunidae</taxon>
        <taxon>Portuninae</taxon>
        <taxon>Portunus</taxon>
    </lineage>
</organism>
<reference evidence="1 2" key="1">
    <citation type="submission" date="2019-05" db="EMBL/GenBank/DDBJ databases">
        <title>Another draft genome of Portunus trituberculatus and its Hox gene families provides insights of decapod evolution.</title>
        <authorList>
            <person name="Jeong J.-H."/>
            <person name="Song I."/>
            <person name="Kim S."/>
            <person name="Choi T."/>
            <person name="Kim D."/>
            <person name="Ryu S."/>
            <person name="Kim W."/>
        </authorList>
    </citation>
    <scope>NUCLEOTIDE SEQUENCE [LARGE SCALE GENOMIC DNA]</scope>
    <source>
        <tissue evidence="1">Muscle</tissue>
    </source>
</reference>
<dbReference type="EMBL" id="VSRR010000443">
    <property type="protein sequence ID" value="MPC15632.1"/>
    <property type="molecule type" value="Genomic_DNA"/>
</dbReference>
<dbReference type="Proteomes" id="UP000324222">
    <property type="component" value="Unassembled WGS sequence"/>
</dbReference>
<evidence type="ECO:0000313" key="1">
    <source>
        <dbReference type="EMBL" id="MPC15632.1"/>
    </source>
</evidence>
<keyword evidence="2" id="KW-1185">Reference proteome</keyword>
<comment type="caution">
    <text evidence="1">The sequence shown here is derived from an EMBL/GenBank/DDBJ whole genome shotgun (WGS) entry which is preliminary data.</text>
</comment>
<name>A0A5B7D0S1_PORTR</name>